<gene>
    <name evidence="1" type="ORF">RDB_LOCUS127354</name>
</gene>
<protein>
    <submittedName>
        <fullName evidence="1">Uncharacterized protein</fullName>
    </submittedName>
</protein>
<comment type="caution">
    <text evidence="1">The sequence shown here is derived from an EMBL/GenBank/DDBJ whole genome shotgun (WGS) entry which is preliminary data.</text>
</comment>
<dbReference type="Proteomes" id="UP000663853">
    <property type="component" value="Unassembled WGS sequence"/>
</dbReference>
<dbReference type="EMBL" id="CAJMXA010003676">
    <property type="protein sequence ID" value="CAE6510677.1"/>
    <property type="molecule type" value="Genomic_DNA"/>
</dbReference>
<sequence>MQRRSTAGTSASALLTWGTPASLPDTAFDHTFCALFPHLAFYRNGPYTANAIAKATLKKVPHLTFNLERLDSYVLWISFAQFALHARHILNTYLRPSLTSLAAEPTLGFVPHGPALIKRRYTNLGSAVNGSRLT</sequence>
<accession>A0A8H3D9Q0</accession>
<organism evidence="1 2">
    <name type="scientific">Rhizoctonia solani</name>
    <dbReference type="NCBI Taxonomy" id="456999"/>
    <lineage>
        <taxon>Eukaryota</taxon>
        <taxon>Fungi</taxon>
        <taxon>Dikarya</taxon>
        <taxon>Basidiomycota</taxon>
        <taxon>Agaricomycotina</taxon>
        <taxon>Agaricomycetes</taxon>
        <taxon>Cantharellales</taxon>
        <taxon>Ceratobasidiaceae</taxon>
        <taxon>Rhizoctonia</taxon>
    </lineage>
</organism>
<proteinExistence type="predicted"/>
<dbReference type="AlphaFoldDB" id="A0A8H3D9Q0"/>
<evidence type="ECO:0000313" key="1">
    <source>
        <dbReference type="EMBL" id="CAE6510677.1"/>
    </source>
</evidence>
<name>A0A8H3D9Q0_9AGAM</name>
<evidence type="ECO:0000313" key="2">
    <source>
        <dbReference type="Proteomes" id="UP000663853"/>
    </source>
</evidence>
<reference evidence="1" key="1">
    <citation type="submission" date="2021-01" db="EMBL/GenBank/DDBJ databases">
        <authorList>
            <person name="Kaushik A."/>
        </authorList>
    </citation>
    <scope>NUCLEOTIDE SEQUENCE</scope>
    <source>
        <strain evidence="1">AG6-10EEA</strain>
    </source>
</reference>